<dbReference type="EMBL" id="AP024329">
    <property type="protein sequence ID" value="BCQ34569.1"/>
    <property type="molecule type" value="Genomic_DNA"/>
</dbReference>
<gene>
    <name evidence="1" type="ORF">ERHA53_19120</name>
</gene>
<proteinExistence type="predicted"/>
<sequence>MSAHKWISDFFVVFFGQDSDEYGDTYPEIVDTAFKTISRHGMQHIDDLINSIDLFRETYTDNESAASALNTLTHGLAGDTHYYTPTLLDFLAWLSASLKQKREEYHAK</sequence>
<organism evidence="1 2">
    <name type="scientific">Erwinia rhapontici</name>
    <name type="common">Pectobacterium rhapontici</name>
    <dbReference type="NCBI Taxonomy" id="55212"/>
    <lineage>
        <taxon>Bacteria</taxon>
        <taxon>Pseudomonadati</taxon>
        <taxon>Pseudomonadota</taxon>
        <taxon>Gammaproteobacteria</taxon>
        <taxon>Enterobacterales</taxon>
        <taxon>Erwiniaceae</taxon>
        <taxon>Erwinia</taxon>
    </lineage>
</organism>
<protein>
    <recommendedName>
        <fullName evidence="3">CdiI immunity protein domain-containing protein</fullName>
    </recommendedName>
</protein>
<dbReference type="Proteomes" id="UP000677515">
    <property type="component" value="Chromosome"/>
</dbReference>
<keyword evidence="2" id="KW-1185">Reference proteome</keyword>
<name>A0ABM7MZT7_ERWRD</name>
<evidence type="ECO:0008006" key="3">
    <source>
        <dbReference type="Google" id="ProtNLM"/>
    </source>
</evidence>
<accession>A0ABM7MZT7</accession>
<evidence type="ECO:0000313" key="2">
    <source>
        <dbReference type="Proteomes" id="UP000677515"/>
    </source>
</evidence>
<dbReference type="RefSeq" id="WP_212814165.1">
    <property type="nucleotide sequence ID" value="NZ_AP024329.1"/>
</dbReference>
<evidence type="ECO:0000313" key="1">
    <source>
        <dbReference type="EMBL" id="BCQ34569.1"/>
    </source>
</evidence>
<reference evidence="1 2" key="1">
    <citation type="submission" date="2021-01" db="EMBL/GenBank/DDBJ databases">
        <title>Complete genome sequence of Erwinia rhapontici MAFF 311153.</title>
        <authorList>
            <person name="Morohoshi T."/>
            <person name="Someya N."/>
        </authorList>
    </citation>
    <scope>NUCLEOTIDE SEQUENCE [LARGE SCALE GENOMIC DNA]</scope>
    <source>
        <strain evidence="1 2">MAFF 311153</strain>
    </source>
</reference>